<evidence type="ECO:0000256" key="1">
    <source>
        <dbReference type="SAM" id="MobiDB-lite"/>
    </source>
</evidence>
<dbReference type="Proteomes" id="UP001275440">
    <property type="component" value="Unassembled WGS sequence"/>
</dbReference>
<organism evidence="2 3">
    <name type="scientific">Rhodococcus zopfii</name>
    <dbReference type="NCBI Taxonomy" id="43772"/>
    <lineage>
        <taxon>Bacteria</taxon>
        <taxon>Bacillati</taxon>
        <taxon>Actinomycetota</taxon>
        <taxon>Actinomycetes</taxon>
        <taxon>Mycobacteriales</taxon>
        <taxon>Nocardiaceae</taxon>
        <taxon>Rhodococcus</taxon>
    </lineage>
</organism>
<gene>
    <name evidence="2" type="ORF">F8M49_08815</name>
</gene>
<dbReference type="Pfam" id="PF11583">
    <property type="entry name" value="AurF"/>
    <property type="match status" value="1"/>
</dbReference>
<dbReference type="Gene3D" id="1.10.620.20">
    <property type="entry name" value="Ribonucleotide Reductase, subunit A"/>
    <property type="match status" value="1"/>
</dbReference>
<evidence type="ECO:0000313" key="3">
    <source>
        <dbReference type="Proteomes" id="UP001275440"/>
    </source>
</evidence>
<sequence length="325" mass="35775">MAEPDITSLRAQLGPPSLPDHDPADPVESSVIRALTRSWGLRATVKKREPALDDLFDPALRDYPEVLIPFHAHRRYRDLDERRRARLRAWAWIAYNKNVVDIEQFVVNPGFASVTGDALGIGPHDTVVVGVMQAMVDEQYHTLMHHNASAVTRRRRGWVLPESVLPASRTVRAHREAVARAESPRAEVLVRLAFTTVAETSISAYLGLLTEDDTLQPVNRATVALHRRDELCHSSLAAELLKIVFADLGSTDRRVLLDALAAGIVAFTGSDTATWAAIVEYEGIPGAQELIAETSRGGGRVVQDCSAIRSLCTELGVADDLRVDW</sequence>
<name>A0ABU3WPE4_9NOCA</name>
<proteinExistence type="predicted"/>
<dbReference type="InterPro" id="IPR025859">
    <property type="entry name" value="AurF/CmlI"/>
</dbReference>
<dbReference type="EMBL" id="WBMO01000001">
    <property type="protein sequence ID" value="MDV2475474.1"/>
    <property type="molecule type" value="Genomic_DNA"/>
</dbReference>
<feature type="region of interest" description="Disordered" evidence="1">
    <location>
        <begin position="1"/>
        <end position="27"/>
    </location>
</feature>
<dbReference type="InterPro" id="IPR012348">
    <property type="entry name" value="RNR-like"/>
</dbReference>
<protein>
    <submittedName>
        <fullName evidence="2">Diiron oxygenase</fullName>
    </submittedName>
</protein>
<keyword evidence="3" id="KW-1185">Reference proteome</keyword>
<accession>A0ABU3WPE4</accession>
<evidence type="ECO:0000313" key="2">
    <source>
        <dbReference type="EMBL" id="MDV2475474.1"/>
    </source>
</evidence>
<comment type="caution">
    <text evidence="2">The sequence shown here is derived from an EMBL/GenBank/DDBJ whole genome shotgun (WGS) entry which is preliminary data.</text>
</comment>
<reference evidence="2 3" key="1">
    <citation type="submission" date="2019-10" db="EMBL/GenBank/DDBJ databases">
        <title>Draft Genome Assembly of Rhodococcus zopfii DSM44189.</title>
        <authorList>
            <person name="Sutton J.M."/>
            <person name="Akob D.M."/>
            <person name="Bushman T.J."/>
        </authorList>
    </citation>
    <scope>NUCLEOTIDE SEQUENCE [LARGE SCALE GENOMIC DNA]</scope>
    <source>
        <strain evidence="2 3">DSM 44189</strain>
    </source>
</reference>